<protein>
    <submittedName>
        <fullName evidence="5">Uncharacterized protein</fullName>
    </submittedName>
</protein>
<dbReference type="EMBL" id="LT934119">
    <property type="protein sequence ID" value="VAI20711.1"/>
    <property type="molecule type" value="Genomic_DNA"/>
</dbReference>
<reference evidence="5 6" key="1">
    <citation type="submission" date="2017-09" db="EMBL/GenBank/DDBJ databases">
        <authorList>
            <consortium name="International Durum Wheat Genome Sequencing Consortium (IDWGSC)"/>
            <person name="Milanesi L."/>
        </authorList>
    </citation>
    <scope>NUCLEOTIDE SEQUENCE [LARGE SCALE GENOMIC DNA]</scope>
    <source>
        <strain evidence="6">cv. Svevo</strain>
    </source>
</reference>
<dbReference type="GO" id="GO:0071013">
    <property type="term" value="C:catalytic step 2 spliceosome"/>
    <property type="evidence" value="ECO:0007669"/>
    <property type="project" value="TreeGrafter"/>
</dbReference>
<evidence type="ECO:0000256" key="3">
    <source>
        <dbReference type="ARBA" id="ARBA00023187"/>
    </source>
</evidence>
<dbReference type="GO" id="GO:0003723">
    <property type="term" value="F:RNA binding"/>
    <property type="evidence" value="ECO:0007669"/>
    <property type="project" value="TreeGrafter"/>
</dbReference>
<accession>A0A9R0TY87</accession>
<dbReference type="Gramene" id="TRITD5Av1G188460.3">
    <property type="protein sequence ID" value="TRITD5Av1G188460.3"/>
    <property type="gene ID" value="TRITD5Av1G188460"/>
</dbReference>
<dbReference type="PANTHER" id="PTHR12718:SF2">
    <property type="entry name" value="SPLICEOSOME-ASSOCIATED PROTEIN CWC15 HOMOLOG"/>
    <property type="match status" value="1"/>
</dbReference>
<proteinExistence type="inferred from homology"/>
<gene>
    <name evidence="5" type="ORF">TRITD_5Av1G188460</name>
</gene>
<name>A0A9R0TY87_TRITD</name>
<evidence type="ECO:0000256" key="1">
    <source>
        <dbReference type="ARBA" id="ARBA00006644"/>
    </source>
</evidence>
<evidence type="ECO:0000313" key="6">
    <source>
        <dbReference type="Proteomes" id="UP000324705"/>
    </source>
</evidence>
<organism evidence="5 6">
    <name type="scientific">Triticum turgidum subsp. durum</name>
    <name type="common">Durum wheat</name>
    <name type="synonym">Triticum durum</name>
    <dbReference type="NCBI Taxonomy" id="4567"/>
    <lineage>
        <taxon>Eukaryota</taxon>
        <taxon>Viridiplantae</taxon>
        <taxon>Streptophyta</taxon>
        <taxon>Embryophyta</taxon>
        <taxon>Tracheophyta</taxon>
        <taxon>Spermatophyta</taxon>
        <taxon>Magnoliopsida</taxon>
        <taxon>Liliopsida</taxon>
        <taxon>Poales</taxon>
        <taxon>Poaceae</taxon>
        <taxon>BOP clade</taxon>
        <taxon>Pooideae</taxon>
        <taxon>Triticodae</taxon>
        <taxon>Triticeae</taxon>
        <taxon>Triticinae</taxon>
        <taxon>Triticum</taxon>
    </lineage>
</organism>
<evidence type="ECO:0000256" key="4">
    <source>
        <dbReference type="SAM" id="MobiDB-lite"/>
    </source>
</evidence>
<comment type="similarity">
    <text evidence="1">Belongs to the CWC15 family.</text>
</comment>
<keyword evidence="6" id="KW-1185">Reference proteome</keyword>
<dbReference type="Pfam" id="PF04889">
    <property type="entry name" value="Cwf_Cwc_15"/>
    <property type="match status" value="1"/>
</dbReference>
<evidence type="ECO:0000256" key="2">
    <source>
        <dbReference type="ARBA" id="ARBA00022664"/>
    </source>
</evidence>
<dbReference type="GO" id="GO:0045292">
    <property type="term" value="P:mRNA cis splicing, via spliceosome"/>
    <property type="evidence" value="ECO:0007669"/>
    <property type="project" value="TreeGrafter"/>
</dbReference>
<dbReference type="Proteomes" id="UP000324705">
    <property type="component" value="Chromosome 5A"/>
</dbReference>
<keyword evidence="3" id="KW-0508">mRNA splicing</keyword>
<sequence length="113" mass="12585">MTTAARPTWAPAKGGNEQGGTRIFGPSGKYSSRDLAAHTSLKPRLHQESESGSKWLIMLHMFLSWEKRASKLKRRYRRGISGTNLRSVSASTSHPRISPMLMRGTDEKVRACS</sequence>
<keyword evidence="2" id="KW-0507">mRNA processing</keyword>
<dbReference type="AlphaFoldDB" id="A0A9R0TY87"/>
<feature type="region of interest" description="Disordered" evidence="4">
    <location>
        <begin position="1"/>
        <end position="28"/>
    </location>
</feature>
<dbReference type="InterPro" id="IPR006973">
    <property type="entry name" value="Cwf_Cwc_15"/>
</dbReference>
<evidence type="ECO:0000313" key="5">
    <source>
        <dbReference type="EMBL" id="VAI20711.1"/>
    </source>
</evidence>
<dbReference type="PANTHER" id="PTHR12718">
    <property type="entry name" value="CELL CYCLE CONTROL PROTEIN CWF15"/>
    <property type="match status" value="1"/>
</dbReference>